<keyword evidence="2" id="KW-1185">Reference proteome</keyword>
<dbReference type="GeneID" id="94488946"/>
<dbReference type="PROSITE" id="PS51257">
    <property type="entry name" value="PROKAR_LIPOPROTEIN"/>
    <property type="match status" value="1"/>
</dbReference>
<comment type="caution">
    <text evidence="1">The sequence shown here is derived from an EMBL/GenBank/DDBJ whole genome shotgun (WGS) entry which is preliminary data.</text>
</comment>
<accession>A0ABT4H4T6</accession>
<gene>
    <name evidence="1" type="ORF">M5X12_24980</name>
</gene>
<dbReference type="PANTHER" id="PTHR43649:SF12">
    <property type="entry name" value="DIACETYLCHITOBIOSE BINDING PROTEIN DASA"/>
    <property type="match status" value="1"/>
</dbReference>
<name>A0ABT4H4T6_PAEAL</name>
<evidence type="ECO:0000313" key="1">
    <source>
        <dbReference type="EMBL" id="MCY9763768.1"/>
    </source>
</evidence>
<proteinExistence type="predicted"/>
<sequence>MKKKWKRGIALIIVMSLLSGCYGEQKQNEILESGKIKVMYYDEPSFYNDYGNLFKMKYPKIEFDVINMNNVHVNREQNGAWDYHVELKKLIEAHKPDVLLLNENLFEDYARQGLLYDIETMIAKDKFDIDAISPGLIEMIRGKGDGKLYGLAPYFYADVLYFNRDLFKQHQIDVPTNKMTWKQLFELSRRFTNTSTGEKTVVGLYQDYGVEHMLQQVVSSSELRLLDAKTDKLLINSDGWREAIKLVTDAIRDKYIYLQASNRTSEEMIEGFFRGQAAMTLNGPWLAKELKARALFDKASKSFEWDIVTMPVASSSPDESANVHVPEIFAIAGDSSNKQAAWEFVKFVNSADMAMSASRTVNGKLPARPGLLQDIEGKSSEPFYLLTPKKAPSFEESLGSTAAYKEFNQLFQPVLSEELQAIIDDRQTVEEAIAVLEVKGQEALQKAKNKISEK</sequence>
<dbReference type="EMBL" id="JAMDNP010000066">
    <property type="protein sequence ID" value="MCY9763768.1"/>
    <property type="molecule type" value="Genomic_DNA"/>
</dbReference>
<dbReference type="InterPro" id="IPR006059">
    <property type="entry name" value="SBP"/>
</dbReference>
<dbReference type="Pfam" id="PF01547">
    <property type="entry name" value="SBP_bac_1"/>
    <property type="match status" value="1"/>
</dbReference>
<evidence type="ECO:0000313" key="2">
    <source>
        <dbReference type="Proteomes" id="UP001527181"/>
    </source>
</evidence>
<reference evidence="1 2" key="1">
    <citation type="submission" date="2022-05" db="EMBL/GenBank/DDBJ databases">
        <title>Genome Sequencing of Bee-Associated Microbes.</title>
        <authorList>
            <person name="Dunlap C."/>
        </authorList>
    </citation>
    <scope>NUCLEOTIDE SEQUENCE [LARGE SCALE GENOMIC DNA]</scope>
    <source>
        <strain evidence="1 2">NRRL B-04010</strain>
    </source>
</reference>
<dbReference type="Proteomes" id="UP001527181">
    <property type="component" value="Unassembled WGS sequence"/>
</dbReference>
<dbReference type="RefSeq" id="WP_005545664.1">
    <property type="nucleotide sequence ID" value="NZ_JAMDLX010000007.1"/>
</dbReference>
<dbReference type="InterPro" id="IPR050490">
    <property type="entry name" value="Bact_solute-bd_prot1"/>
</dbReference>
<protein>
    <submittedName>
        <fullName evidence="1">Extracellular solute-binding protein</fullName>
    </submittedName>
</protein>
<dbReference type="PANTHER" id="PTHR43649">
    <property type="entry name" value="ARABINOSE-BINDING PROTEIN-RELATED"/>
    <property type="match status" value="1"/>
</dbReference>
<organism evidence="1 2">
    <name type="scientific">Paenibacillus alvei</name>
    <name type="common">Bacillus alvei</name>
    <dbReference type="NCBI Taxonomy" id="44250"/>
    <lineage>
        <taxon>Bacteria</taxon>
        <taxon>Bacillati</taxon>
        <taxon>Bacillota</taxon>
        <taxon>Bacilli</taxon>
        <taxon>Bacillales</taxon>
        <taxon>Paenibacillaceae</taxon>
        <taxon>Paenibacillus</taxon>
    </lineage>
</organism>
<dbReference type="Gene3D" id="3.40.190.10">
    <property type="entry name" value="Periplasmic binding protein-like II"/>
    <property type="match status" value="1"/>
</dbReference>
<dbReference type="SUPFAM" id="SSF53850">
    <property type="entry name" value="Periplasmic binding protein-like II"/>
    <property type="match status" value="1"/>
</dbReference>